<proteinExistence type="predicted"/>
<feature type="chain" id="PRO_5041337391" evidence="1">
    <location>
        <begin position="21"/>
        <end position="181"/>
    </location>
</feature>
<feature type="signal peptide" evidence="1">
    <location>
        <begin position="1"/>
        <end position="20"/>
    </location>
</feature>
<dbReference type="AlphaFoldDB" id="A0AA39Y8X5"/>
<evidence type="ECO:0000313" key="2">
    <source>
        <dbReference type="EMBL" id="KAK0648226.1"/>
    </source>
</evidence>
<name>A0AA39Y8X5_9PEZI</name>
<keyword evidence="1" id="KW-0732">Signal</keyword>
<accession>A0AA39Y8X5</accession>
<dbReference type="Proteomes" id="UP001174936">
    <property type="component" value="Unassembled WGS sequence"/>
</dbReference>
<comment type="caution">
    <text evidence="2">The sequence shown here is derived from an EMBL/GenBank/DDBJ whole genome shotgun (WGS) entry which is preliminary data.</text>
</comment>
<protein>
    <submittedName>
        <fullName evidence="2">Uncharacterized protein</fullName>
    </submittedName>
</protein>
<evidence type="ECO:0000313" key="3">
    <source>
        <dbReference type="Proteomes" id="UP001174936"/>
    </source>
</evidence>
<keyword evidence="3" id="KW-1185">Reference proteome</keyword>
<reference evidence="2" key="1">
    <citation type="submission" date="2023-06" db="EMBL/GenBank/DDBJ databases">
        <title>Genome-scale phylogeny and comparative genomics of the fungal order Sordariales.</title>
        <authorList>
            <consortium name="Lawrence Berkeley National Laboratory"/>
            <person name="Hensen N."/>
            <person name="Bonometti L."/>
            <person name="Westerberg I."/>
            <person name="Brannstrom I.O."/>
            <person name="Guillou S."/>
            <person name="Cros-Aarteil S."/>
            <person name="Calhoun S."/>
            <person name="Haridas S."/>
            <person name="Kuo A."/>
            <person name="Mondo S."/>
            <person name="Pangilinan J."/>
            <person name="Riley R."/>
            <person name="Labutti K."/>
            <person name="Andreopoulos B."/>
            <person name="Lipzen A."/>
            <person name="Chen C."/>
            <person name="Yanf M."/>
            <person name="Daum C."/>
            <person name="Ng V."/>
            <person name="Clum A."/>
            <person name="Steindorff A."/>
            <person name="Ohm R."/>
            <person name="Martin F."/>
            <person name="Silar P."/>
            <person name="Natvig D."/>
            <person name="Lalanne C."/>
            <person name="Gautier V."/>
            <person name="Ament-Velasquez S.L."/>
            <person name="Kruys A."/>
            <person name="Hutchinson M.I."/>
            <person name="Powell A.J."/>
            <person name="Barry K."/>
            <person name="Miller A.N."/>
            <person name="Grigoriev I.V."/>
            <person name="Debuchy R."/>
            <person name="Gladieux P."/>
            <person name="Thoren M.H."/>
            <person name="Johannesson H."/>
        </authorList>
    </citation>
    <scope>NUCLEOTIDE SEQUENCE</scope>
    <source>
        <strain evidence="2">SMH2532-1</strain>
    </source>
</reference>
<evidence type="ECO:0000256" key="1">
    <source>
        <dbReference type="SAM" id="SignalP"/>
    </source>
</evidence>
<sequence length="181" mass="19570">MTKLLLPALSLLLSPILASAVPQGQIYALQYPTIPADPKDAITVGCINAAGALTLTDCSLFSHIEGSIGTFSSAQGNCTFLDSSTPAHPSERYGEGSHAWKCGGTTSETDANPVEFYYLMRVSGWTDGYAVIGNGNLHLFYDVPSLPTTKEDEIPVWRYLWDLPEGHERVALLWVPKPVEG</sequence>
<gene>
    <name evidence="2" type="ORF">B0T16DRAFT_455712</name>
</gene>
<organism evidence="2 3">
    <name type="scientific">Cercophora newfieldiana</name>
    <dbReference type="NCBI Taxonomy" id="92897"/>
    <lineage>
        <taxon>Eukaryota</taxon>
        <taxon>Fungi</taxon>
        <taxon>Dikarya</taxon>
        <taxon>Ascomycota</taxon>
        <taxon>Pezizomycotina</taxon>
        <taxon>Sordariomycetes</taxon>
        <taxon>Sordariomycetidae</taxon>
        <taxon>Sordariales</taxon>
        <taxon>Lasiosphaeriaceae</taxon>
        <taxon>Cercophora</taxon>
    </lineage>
</organism>
<dbReference type="EMBL" id="JAULSV010000003">
    <property type="protein sequence ID" value="KAK0648226.1"/>
    <property type="molecule type" value="Genomic_DNA"/>
</dbReference>